<comment type="catalytic activity">
    <reaction evidence="1">
        <text>Hydrolyzes free adenine bases from 7,8-dihydro-8-oxoguanine:adenine mismatched double-stranded DNA, leaving an apurinic site.</text>
        <dbReference type="EC" id="3.2.2.31"/>
    </reaction>
</comment>
<evidence type="ECO:0000256" key="12">
    <source>
        <dbReference type="ARBA" id="ARBA00023204"/>
    </source>
</evidence>
<dbReference type="GO" id="GO:0051539">
    <property type="term" value="F:4 iron, 4 sulfur cluster binding"/>
    <property type="evidence" value="ECO:0007669"/>
    <property type="project" value="UniProtKB-KW"/>
</dbReference>
<dbReference type="HOGENOM" id="CLU_012862_0_0_1"/>
<comment type="cofactor">
    <cofactor evidence="2">
        <name>[4Fe-4S] cluster</name>
        <dbReference type="ChEBI" id="CHEBI:49883"/>
    </cofactor>
</comment>
<evidence type="ECO:0000256" key="2">
    <source>
        <dbReference type="ARBA" id="ARBA00001966"/>
    </source>
</evidence>
<organism evidence="16 17">
    <name type="scientific">Fibroporia radiculosa</name>
    <dbReference type="NCBI Taxonomy" id="599839"/>
    <lineage>
        <taxon>Eukaryota</taxon>
        <taxon>Fungi</taxon>
        <taxon>Dikarya</taxon>
        <taxon>Basidiomycota</taxon>
        <taxon>Agaricomycotina</taxon>
        <taxon>Agaricomycetes</taxon>
        <taxon>Polyporales</taxon>
        <taxon>Fibroporiaceae</taxon>
        <taxon>Fibroporia</taxon>
    </lineage>
</organism>
<dbReference type="PANTHER" id="PTHR42944">
    <property type="entry name" value="ADENINE DNA GLYCOSYLASE"/>
    <property type="match status" value="1"/>
</dbReference>
<proteinExistence type="inferred from homology"/>
<sequence length="578" mass="62745">MPPKRVADPDSDASYCSLEDEHDDSYRPSSSKSTKKSRTAKRAPRARKRVKGDHAVESGTESDTHGDAPRHSNALHTIAEPEPLREALLAWYADVHEVRGMPWRKPYNPALDEEQRAQRAYEVWISEIMLQQTQVATVIPYYTRWMEKFPTIRDLAASDIETVNGLWKGLGYYSRAARLLAGAQKAVAELGGRLPNNAHDMERAVPGIGRYSAGAICSIAYNECVPVLDGNVHRLLSRVLALYAPPKAKPTLDVLWKAAAEMVRRSTRAGDVNQAMIELGATAFAHHAGGGGGTSNEGERKEKDVLCPALDKTGVKTDVAGLDVDMEDLCTLCEPLPSGSLVTCFPMKAVKKKAREEVDVVNVIEWRCTWNGAGAEGTDSGDGRYFLLVRRPERGLLAGLHEFPTAANVDSALTPAAQRALAHSITTGLLAAPVEPCRAGTSGNLASGEGTVDDSLRIVQIVDAGDVVHVFSHIRKTYRVQWVALTGGKRPPHLAASSTPGGRSGTEVGGRRQAGGKSRSARERRLTGERSSEAREDEPLRIQATWTPMAEVADANIGTGVLKVWRQVCTLWDTGSRK</sequence>
<keyword evidence="17" id="KW-1185">Reference proteome</keyword>
<dbReference type="EC" id="3.2.2.31" evidence="4"/>
<feature type="domain" description="HhH-GPD" evidence="15">
    <location>
        <begin position="129"/>
        <end position="282"/>
    </location>
</feature>
<dbReference type="STRING" id="599839.J4GJC7"/>
<dbReference type="GO" id="GO:0032357">
    <property type="term" value="F:oxidized purine DNA binding"/>
    <property type="evidence" value="ECO:0007669"/>
    <property type="project" value="TreeGrafter"/>
</dbReference>
<keyword evidence="13" id="KW-0326">Glycosidase</keyword>
<dbReference type="Pfam" id="PF00730">
    <property type="entry name" value="HhH-GPD"/>
    <property type="match status" value="1"/>
</dbReference>
<dbReference type="GO" id="GO:0005634">
    <property type="term" value="C:nucleus"/>
    <property type="evidence" value="ECO:0007669"/>
    <property type="project" value="TreeGrafter"/>
</dbReference>
<evidence type="ECO:0000313" key="16">
    <source>
        <dbReference type="EMBL" id="CCL99105.1"/>
    </source>
</evidence>
<dbReference type="InterPro" id="IPR011257">
    <property type="entry name" value="DNA_glycosylase"/>
</dbReference>
<dbReference type="Proteomes" id="UP000006352">
    <property type="component" value="Unassembled WGS sequence"/>
</dbReference>
<feature type="region of interest" description="Disordered" evidence="14">
    <location>
        <begin position="1"/>
        <end position="71"/>
    </location>
</feature>
<keyword evidence="9" id="KW-0378">Hydrolase</keyword>
<dbReference type="PANTHER" id="PTHR42944:SF1">
    <property type="entry name" value="ADENINE DNA GLYCOSYLASE"/>
    <property type="match status" value="1"/>
</dbReference>
<dbReference type="SMART" id="SM00478">
    <property type="entry name" value="ENDO3c"/>
    <property type="match status" value="1"/>
</dbReference>
<keyword evidence="8" id="KW-0227">DNA damage</keyword>
<comment type="similarity">
    <text evidence="3">Belongs to the Nth/MutY family.</text>
</comment>
<evidence type="ECO:0000256" key="5">
    <source>
        <dbReference type="ARBA" id="ARBA00022023"/>
    </source>
</evidence>
<dbReference type="InterPro" id="IPR015797">
    <property type="entry name" value="NUDIX_hydrolase-like_dom_sf"/>
</dbReference>
<reference evidence="16 17" key="1">
    <citation type="journal article" date="2012" name="Appl. Environ. Microbiol.">
        <title>Short-read sequencing for genomic analysis of the brown rot fungus Fibroporia radiculosa.</title>
        <authorList>
            <person name="Tang J.D."/>
            <person name="Perkins A.D."/>
            <person name="Sonstegard T.S."/>
            <person name="Schroeder S.G."/>
            <person name="Burgess S.C."/>
            <person name="Diehl S.V."/>
        </authorList>
    </citation>
    <scope>NUCLEOTIDE SEQUENCE [LARGE SCALE GENOMIC DNA]</scope>
    <source>
        <strain evidence="16 17">TFFH 294</strain>
    </source>
</reference>
<evidence type="ECO:0000259" key="15">
    <source>
        <dbReference type="SMART" id="SM00478"/>
    </source>
</evidence>
<name>J4GJC7_9APHY</name>
<dbReference type="EMBL" id="HE796916">
    <property type="protein sequence ID" value="CCL99105.1"/>
    <property type="molecule type" value="Genomic_DNA"/>
</dbReference>
<dbReference type="GO" id="GO:0000701">
    <property type="term" value="F:purine-specific mismatch base pair DNA N-glycosylase activity"/>
    <property type="evidence" value="ECO:0007669"/>
    <property type="project" value="UniProtKB-EC"/>
</dbReference>
<dbReference type="AlphaFoldDB" id="J4GJC7"/>
<feature type="compositionally biased region" description="Basic residues" evidence="14">
    <location>
        <begin position="33"/>
        <end position="51"/>
    </location>
</feature>
<keyword evidence="10" id="KW-0408">Iron</keyword>
<evidence type="ECO:0000256" key="11">
    <source>
        <dbReference type="ARBA" id="ARBA00023014"/>
    </source>
</evidence>
<dbReference type="OrthoDB" id="10248838at2759"/>
<evidence type="ECO:0000256" key="10">
    <source>
        <dbReference type="ARBA" id="ARBA00023004"/>
    </source>
</evidence>
<dbReference type="FunCoup" id="J4GJC7">
    <property type="interactions" value="247"/>
</dbReference>
<dbReference type="FunFam" id="1.10.340.30:FF:000002">
    <property type="entry name" value="Adenine DNA glycosylase"/>
    <property type="match status" value="1"/>
</dbReference>
<dbReference type="GO" id="GO:0006298">
    <property type="term" value="P:mismatch repair"/>
    <property type="evidence" value="ECO:0007669"/>
    <property type="project" value="TreeGrafter"/>
</dbReference>
<dbReference type="InParanoid" id="J4GJC7"/>
<evidence type="ECO:0000313" key="17">
    <source>
        <dbReference type="Proteomes" id="UP000006352"/>
    </source>
</evidence>
<feature type="region of interest" description="Disordered" evidence="14">
    <location>
        <begin position="489"/>
        <end position="541"/>
    </location>
</feature>
<keyword evidence="12" id="KW-0234">DNA repair</keyword>
<keyword evidence="11" id="KW-0411">Iron-sulfur</keyword>
<protein>
    <recommendedName>
        <fullName evidence="5">Adenine DNA glycosylase</fullName>
        <ecNumber evidence="4">3.2.2.31</ecNumber>
    </recommendedName>
</protein>
<dbReference type="GO" id="GO:0006285">
    <property type="term" value="P:base-excision repair, AP site formation"/>
    <property type="evidence" value="ECO:0007669"/>
    <property type="project" value="UniProtKB-ARBA"/>
</dbReference>
<dbReference type="GO" id="GO:0035485">
    <property type="term" value="F:adenine/guanine mispair binding"/>
    <property type="evidence" value="ECO:0007669"/>
    <property type="project" value="TreeGrafter"/>
</dbReference>
<keyword evidence="6" id="KW-0004">4Fe-4S</keyword>
<evidence type="ECO:0000256" key="7">
    <source>
        <dbReference type="ARBA" id="ARBA00022723"/>
    </source>
</evidence>
<evidence type="ECO:0000256" key="8">
    <source>
        <dbReference type="ARBA" id="ARBA00022763"/>
    </source>
</evidence>
<keyword evidence="7" id="KW-0479">Metal-binding</keyword>
<evidence type="ECO:0000256" key="9">
    <source>
        <dbReference type="ARBA" id="ARBA00022801"/>
    </source>
</evidence>
<dbReference type="GO" id="GO:0034039">
    <property type="term" value="F:8-oxo-7,8-dihydroguanine DNA N-glycosylase activity"/>
    <property type="evidence" value="ECO:0007669"/>
    <property type="project" value="TreeGrafter"/>
</dbReference>
<dbReference type="Gene3D" id="1.10.1670.10">
    <property type="entry name" value="Helix-hairpin-Helix base-excision DNA repair enzymes (C-terminal)"/>
    <property type="match status" value="1"/>
</dbReference>
<feature type="compositionally biased region" description="Basic and acidic residues" evidence="14">
    <location>
        <begin position="52"/>
        <end position="70"/>
    </location>
</feature>
<evidence type="ECO:0000256" key="4">
    <source>
        <dbReference type="ARBA" id="ARBA00012045"/>
    </source>
</evidence>
<evidence type="ECO:0000256" key="3">
    <source>
        <dbReference type="ARBA" id="ARBA00008343"/>
    </source>
</evidence>
<dbReference type="InterPro" id="IPR023170">
    <property type="entry name" value="HhH_base_excis_C"/>
</dbReference>
<dbReference type="InterPro" id="IPR003265">
    <property type="entry name" value="HhH-GPD_domain"/>
</dbReference>
<dbReference type="CDD" id="cd00056">
    <property type="entry name" value="ENDO3c"/>
    <property type="match status" value="1"/>
</dbReference>
<evidence type="ECO:0000256" key="1">
    <source>
        <dbReference type="ARBA" id="ARBA00000843"/>
    </source>
</evidence>
<gene>
    <name evidence="16" type="ORF">FIBRA_01119</name>
</gene>
<dbReference type="InterPro" id="IPR044298">
    <property type="entry name" value="MIG/MutY"/>
</dbReference>
<dbReference type="Gene3D" id="1.10.340.30">
    <property type="entry name" value="Hypothetical protein, domain 2"/>
    <property type="match status" value="1"/>
</dbReference>
<evidence type="ECO:0000256" key="13">
    <source>
        <dbReference type="ARBA" id="ARBA00023295"/>
    </source>
</evidence>
<evidence type="ECO:0000256" key="14">
    <source>
        <dbReference type="SAM" id="MobiDB-lite"/>
    </source>
</evidence>
<dbReference type="GeneID" id="24094016"/>
<evidence type="ECO:0000256" key="6">
    <source>
        <dbReference type="ARBA" id="ARBA00022485"/>
    </source>
</evidence>
<dbReference type="RefSeq" id="XP_012178388.1">
    <property type="nucleotide sequence ID" value="XM_012322998.1"/>
</dbReference>
<dbReference type="SUPFAM" id="SSF48150">
    <property type="entry name" value="DNA-glycosylase"/>
    <property type="match status" value="1"/>
</dbReference>
<dbReference type="GO" id="GO:0046872">
    <property type="term" value="F:metal ion binding"/>
    <property type="evidence" value="ECO:0007669"/>
    <property type="project" value="UniProtKB-KW"/>
</dbReference>
<dbReference type="SUPFAM" id="SSF55811">
    <property type="entry name" value="Nudix"/>
    <property type="match status" value="1"/>
</dbReference>
<feature type="compositionally biased region" description="Basic and acidic residues" evidence="14">
    <location>
        <begin position="520"/>
        <end position="540"/>
    </location>
</feature>
<dbReference type="Gene3D" id="3.90.79.10">
    <property type="entry name" value="Nucleoside Triphosphate Pyrophosphohydrolase"/>
    <property type="match status" value="1"/>
</dbReference>
<accession>J4GJC7</accession>